<protein>
    <submittedName>
        <fullName evidence="1">DUF6402 family protein</fullName>
    </submittedName>
</protein>
<proteinExistence type="predicted"/>
<name>A0ABS8KHA2_9BURK</name>
<organism evidence="1 2">
    <name type="scientific">Paraburkholderia translucens</name>
    <dbReference type="NCBI Taxonomy" id="2886945"/>
    <lineage>
        <taxon>Bacteria</taxon>
        <taxon>Pseudomonadati</taxon>
        <taxon>Pseudomonadota</taxon>
        <taxon>Betaproteobacteria</taxon>
        <taxon>Burkholderiales</taxon>
        <taxon>Burkholderiaceae</taxon>
        <taxon>Paraburkholderia</taxon>
    </lineage>
</organism>
<keyword evidence="2" id="KW-1185">Reference proteome</keyword>
<accession>A0ABS8KHA2</accession>
<dbReference type="EMBL" id="JAJITC010000011">
    <property type="protein sequence ID" value="MCC8404137.1"/>
    <property type="molecule type" value="Genomic_DNA"/>
</dbReference>
<dbReference type="Pfam" id="PF19940">
    <property type="entry name" value="DUF6402"/>
    <property type="match status" value="1"/>
</dbReference>
<gene>
    <name evidence="1" type="ORF">LJ655_20015</name>
</gene>
<evidence type="ECO:0000313" key="1">
    <source>
        <dbReference type="EMBL" id="MCC8404137.1"/>
    </source>
</evidence>
<comment type="caution">
    <text evidence="1">The sequence shown here is derived from an EMBL/GenBank/DDBJ whole genome shotgun (WGS) entry which is preliminary data.</text>
</comment>
<sequence length="323" mass="36727">MDVIDGLSRFKTWLDTPNPPKPPKAPPVKRDYMAVPPFDIQEIPGAMRKEFLTNSAKLMERWFNGELNYGPTETDVQAEINQKGDPYPPSMYDMMTIKLEWVLKYRRAKEAYDYLINTGARSPRAYQALQRILRRYVGRVSVNTWTACGEKLPSLHRHFQFTFANVGSTFAQKIGELLIAAQNKNVPDDLVGVLGSFNIYAAIAYATFRRMDEVEISGIYVYIKDSYDFTDKAGEVSQYLGHWSKNGVVVVPYNGAAAALNNPALYIEYPVAVGNAQVAGNVYYPVQNKDFRQWALKHQRGGDFIVYSDYRFVPLNPPMTVYL</sequence>
<dbReference type="Proteomes" id="UP001430614">
    <property type="component" value="Unassembled WGS sequence"/>
</dbReference>
<dbReference type="InterPro" id="IPR045646">
    <property type="entry name" value="DUF6402"/>
</dbReference>
<reference evidence="1 2" key="1">
    <citation type="submission" date="2021-11" db="EMBL/GenBank/DDBJ databases">
        <authorList>
            <person name="Oh E.-T."/>
            <person name="Kim S.-B."/>
        </authorList>
    </citation>
    <scope>NUCLEOTIDE SEQUENCE [LARGE SCALE GENOMIC DNA]</scope>
    <source>
        <strain evidence="1 2">MMS20-SJTN17</strain>
    </source>
</reference>
<evidence type="ECO:0000313" key="2">
    <source>
        <dbReference type="Proteomes" id="UP001430614"/>
    </source>
</evidence>